<dbReference type="PROSITE" id="PS50060">
    <property type="entry name" value="MAM_2"/>
    <property type="match status" value="1"/>
</dbReference>
<feature type="transmembrane region" description="Helical" evidence="2">
    <location>
        <begin position="20"/>
        <end position="46"/>
    </location>
</feature>
<evidence type="ECO:0000256" key="2">
    <source>
        <dbReference type="SAM" id="Phobius"/>
    </source>
</evidence>
<dbReference type="PROSITE" id="PS51257">
    <property type="entry name" value="PROKAR_LIPOPROTEIN"/>
    <property type="match status" value="1"/>
</dbReference>
<reference evidence="4" key="1">
    <citation type="journal article" date="2021" name="Proc. Natl. Acad. Sci. U.S.A.">
        <title>A Catalog of Tens of Thousands of Viruses from Human Metagenomes Reveals Hidden Associations with Chronic Diseases.</title>
        <authorList>
            <person name="Tisza M.J."/>
            <person name="Buck C.B."/>
        </authorList>
    </citation>
    <scope>NUCLEOTIDE SEQUENCE</scope>
    <source>
        <strain evidence="4">Ctbwh6</strain>
    </source>
</reference>
<dbReference type="EMBL" id="BK015852">
    <property type="protein sequence ID" value="DAD69569.1"/>
    <property type="molecule type" value="Genomic_DNA"/>
</dbReference>
<dbReference type="InterPro" id="IPR000998">
    <property type="entry name" value="MAM_dom"/>
</dbReference>
<feature type="domain" description="MAM" evidence="3">
    <location>
        <begin position="64"/>
        <end position="114"/>
    </location>
</feature>
<evidence type="ECO:0000313" key="4">
    <source>
        <dbReference type="EMBL" id="DAD69569.1"/>
    </source>
</evidence>
<proteinExistence type="predicted"/>
<protein>
    <recommendedName>
        <fullName evidence="3">MAM domain-containing protein</fullName>
    </recommendedName>
</protein>
<dbReference type="GO" id="GO:0016020">
    <property type="term" value="C:membrane"/>
    <property type="evidence" value="ECO:0007669"/>
    <property type="project" value="InterPro"/>
</dbReference>
<feature type="compositionally biased region" description="Basic and acidic residues" evidence="1">
    <location>
        <begin position="84"/>
        <end position="94"/>
    </location>
</feature>
<feature type="region of interest" description="Disordered" evidence="1">
    <location>
        <begin position="84"/>
        <end position="114"/>
    </location>
</feature>
<keyword evidence="2" id="KW-0472">Membrane</keyword>
<keyword evidence="2" id="KW-1133">Transmembrane helix</keyword>
<sequence length="114" mass="13141">MARKKRRRRKTLKTKFKKWWATCGTLMHVLFFVGCFLLLFTVTMIVIFVRCGSVPDTLVVSVFGACGFEGGICGWIKTAKERKQEREWQKEDMKFSGMQPAVEDDNDPEGGNRK</sequence>
<evidence type="ECO:0000259" key="3">
    <source>
        <dbReference type="PROSITE" id="PS50060"/>
    </source>
</evidence>
<accession>A0A8S5LI69</accession>
<evidence type="ECO:0000256" key="1">
    <source>
        <dbReference type="SAM" id="MobiDB-lite"/>
    </source>
</evidence>
<name>A0A8S5LI69_9CAUD</name>
<feature type="transmembrane region" description="Helical" evidence="2">
    <location>
        <begin position="58"/>
        <end position="76"/>
    </location>
</feature>
<keyword evidence="2" id="KW-0812">Transmembrane</keyword>
<organism evidence="4">
    <name type="scientific">Myoviridae sp. ctbwh6</name>
    <dbReference type="NCBI Taxonomy" id="2827611"/>
    <lineage>
        <taxon>Viruses</taxon>
        <taxon>Duplodnaviria</taxon>
        <taxon>Heunggongvirae</taxon>
        <taxon>Uroviricota</taxon>
        <taxon>Caudoviricetes</taxon>
    </lineage>
</organism>